<gene>
    <name evidence="3" type="ORF">PUN28_013403</name>
</gene>
<feature type="transmembrane region" description="Helical" evidence="2">
    <location>
        <begin position="49"/>
        <end position="67"/>
    </location>
</feature>
<sequence length="170" mass="19533">MVGINFLPCFRVVHRDASLRVRGDADRLNSDINSDPRLGNFHVIRIPRLAFYSCALVLIAAITTVYSNRLLFVCQLHRGENVAARIEMHSWMERGTRMPSVVPGEDHRLVIFSVTVPPSCPLFLSYLYRVDSFRARTSVPYIRPSPTNSKMRSTRCLNRPDDLRTTTRRQ</sequence>
<evidence type="ECO:0000313" key="3">
    <source>
        <dbReference type="EMBL" id="KAL0112131.1"/>
    </source>
</evidence>
<protein>
    <submittedName>
        <fullName evidence="3">Uncharacterized protein</fullName>
    </submittedName>
</protein>
<dbReference type="EMBL" id="JADYXP020000013">
    <property type="protein sequence ID" value="KAL0112131.1"/>
    <property type="molecule type" value="Genomic_DNA"/>
</dbReference>
<name>A0AAW2F813_9HYME</name>
<keyword evidence="2" id="KW-1133">Transmembrane helix</keyword>
<feature type="region of interest" description="Disordered" evidence="1">
    <location>
        <begin position="144"/>
        <end position="170"/>
    </location>
</feature>
<keyword evidence="2" id="KW-0472">Membrane</keyword>
<keyword evidence="4" id="KW-1185">Reference proteome</keyword>
<comment type="caution">
    <text evidence="3">The sequence shown here is derived from an EMBL/GenBank/DDBJ whole genome shotgun (WGS) entry which is preliminary data.</text>
</comment>
<evidence type="ECO:0000313" key="4">
    <source>
        <dbReference type="Proteomes" id="UP001430953"/>
    </source>
</evidence>
<dbReference type="Proteomes" id="UP001430953">
    <property type="component" value="Unassembled WGS sequence"/>
</dbReference>
<proteinExistence type="predicted"/>
<organism evidence="3 4">
    <name type="scientific">Cardiocondyla obscurior</name>
    <dbReference type="NCBI Taxonomy" id="286306"/>
    <lineage>
        <taxon>Eukaryota</taxon>
        <taxon>Metazoa</taxon>
        <taxon>Ecdysozoa</taxon>
        <taxon>Arthropoda</taxon>
        <taxon>Hexapoda</taxon>
        <taxon>Insecta</taxon>
        <taxon>Pterygota</taxon>
        <taxon>Neoptera</taxon>
        <taxon>Endopterygota</taxon>
        <taxon>Hymenoptera</taxon>
        <taxon>Apocrita</taxon>
        <taxon>Aculeata</taxon>
        <taxon>Formicoidea</taxon>
        <taxon>Formicidae</taxon>
        <taxon>Myrmicinae</taxon>
        <taxon>Cardiocondyla</taxon>
    </lineage>
</organism>
<evidence type="ECO:0000256" key="1">
    <source>
        <dbReference type="SAM" id="MobiDB-lite"/>
    </source>
</evidence>
<feature type="compositionally biased region" description="Basic and acidic residues" evidence="1">
    <location>
        <begin position="158"/>
        <end position="170"/>
    </location>
</feature>
<evidence type="ECO:0000256" key="2">
    <source>
        <dbReference type="SAM" id="Phobius"/>
    </source>
</evidence>
<keyword evidence="2" id="KW-0812">Transmembrane</keyword>
<reference evidence="3 4" key="1">
    <citation type="submission" date="2023-03" db="EMBL/GenBank/DDBJ databases">
        <title>High recombination rates correlate with genetic variation in Cardiocondyla obscurior ants.</title>
        <authorList>
            <person name="Errbii M."/>
        </authorList>
    </citation>
    <scope>NUCLEOTIDE SEQUENCE [LARGE SCALE GENOMIC DNA]</scope>
    <source>
        <strain evidence="3">Alpha-2009</strain>
        <tissue evidence="3">Whole body</tissue>
    </source>
</reference>
<accession>A0AAW2F813</accession>
<dbReference type="AlphaFoldDB" id="A0AAW2F813"/>